<dbReference type="GO" id="GO:0005737">
    <property type="term" value="C:cytoplasm"/>
    <property type="evidence" value="ECO:0007669"/>
    <property type="project" value="TreeGrafter"/>
</dbReference>
<evidence type="ECO:0000313" key="5">
    <source>
        <dbReference type="EMBL" id="ACR79683.1"/>
    </source>
</evidence>
<sequence>MRKIVSILLLLFLSYPLFSQLVIHQVDSSKFPEVTLFVSGEKLELEEIEIMEAGSTAEIISIKTEAQEKKKPVDIVFVVDNSGTMYDKVQIVIEKLGDLVRLLHENGYDARFAVLGFGTEVNKEFVVTGGSRFTSSPEKTIERLKETIQYPGGKDECQIHALWIASNYDFRKDASKILILLTDEDTTQNKLNEVAKPKLVENIIKRNLTVFTLRYDPDPVYEELAKLSGGQVLSFKSEFFEEALKRLFTFAEYYSTVTYISPLSYPLVTFSEPNQLILKNMLTGSQVSVNYMIPERSDVKLSILEINKNSFPDIDVKVIIESTDKYILENINVFEDGIPVGTTEPRLVSEKLVNFVDVVFVLDTTGSMTQELNGMVENLIEFSNILENYGVLARVGLVTFGDEIRLTADLTPSFEKIRRLLQSQTADGGGDVPEISLDALNEALNMNFLDNSQKILILITDASPHIEGDGTKFSSTTIEETRKKILASGATLILVVPSNKEEFVRLSEDIPGQLLDIHSAKSFGELIKFVAKQITRQYDIHYTTSNLEPNTEREVIVSYGLTWDSKVYLSPELVTSSQTTPTAVVSDFEINSFTAKPFVVEPGGIVTLRCLTYPEDGLVFNWSAESGTFVEFRNNTAKWVAPDVPGYYSVFVIVSDGSVKKVAEVVVLVSDKSPYD</sequence>
<protein>
    <submittedName>
        <fullName evidence="5">von Willebrand factor type A</fullName>
    </submittedName>
</protein>
<gene>
    <name evidence="5" type="ordered locus">Kole_0975</name>
</gene>
<name>C5CH18_KOSOT</name>
<evidence type="ECO:0000313" key="6">
    <source>
        <dbReference type="Proteomes" id="UP000002382"/>
    </source>
</evidence>
<dbReference type="InterPro" id="IPR052969">
    <property type="entry name" value="Thr-specific_kinase-like"/>
</dbReference>
<dbReference type="InterPro" id="IPR002035">
    <property type="entry name" value="VWF_A"/>
</dbReference>
<dbReference type="Proteomes" id="UP000002382">
    <property type="component" value="Chromosome"/>
</dbReference>
<dbReference type="Gene3D" id="3.40.50.410">
    <property type="entry name" value="von Willebrand factor, type A domain"/>
    <property type="match status" value="2"/>
</dbReference>
<dbReference type="eggNOG" id="COG2304">
    <property type="taxonomic scope" value="Bacteria"/>
</dbReference>
<dbReference type="InterPro" id="IPR036465">
    <property type="entry name" value="vWFA_dom_sf"/>
</dbReference>
<dbReference type="CDD" id="cd00198">
    <property type="entry name" value="vWFA"/>
    <property type="match status" value="1"/>
</dbReference>
<dbReference type="PANTHER" id="PTHR47763">
    <property type="entry name" value="ALPHA-PROTEIN KINASE VWKA"/>
    <property type="match status" value="1"/>
</dbReference>
<evidence type="ECO:0000256" key="1">
    <source>
        <dbReference type="ARBA" id="ARBA00004613"/>
    </source>
</evidence>
<proteinExistence type="predicted"/>
<evidence type="ECO:0000256" key="2">
    <source>
        <dbReference type="ARBA" id="ARBA00022525"/>
    </source>
</evidence>
<dbReference type="Pfam" id="PF25106">
    <property type="entry name" value="VWA_4"/>
    <property type="match status" value="1"/>
</dbReference>
<evidence type="ECO:0000259" key="4">
    <source>
        <dbReference type="PROSITE" id="PS50234"/>
    </source>
</evidence>
<dbReference type="RefSeq" id="WP_015868345.1">
    <property type="nucleotide sequence ID" value="NC_012785.1"/>
</dbReference>
<dbReference type="PANTHER" id="PTHR47763:SF1">
    <property type="entry name" value="DUF659 DOMAIN-CONTAINING PROTEIN"/>
    <property type="match status" value="1"/>
</dbReference>
<dbReference type="KEGG" id="kol:Kole_0975"/>
<accession>C5CH18</accession>
<dbReference type="GO" id="GO:0004674">
    <property type="term" value="F:protein serine/threonine kinase activity"/>
    <property type="evidence" value="ECO:0007669"/>
    <property type="project" value="TreeGrafter"/>
</dbReference>
<keyword evidence="6" id="KW-1185">Reference proteome</keyword>
<dbReference type="HOGENOM" id="CLU_406414_0_0_0"/>
<feature type="domain" description="VWFA" evidence="4">
    <location>
        <begin position="357"/>
        <end position="534"/>
    </location>
</feature>
<dbReference type="SMART" id="SM00327">
    <property type="entry name" value="VWA"/>
    <property type="match status" value="2"/>
</dbReference>
<dbReference type="EMBL" id="CP001634">
    <property type="protein sequence ID" value="ACR79683.1"/>
    <property type="molecule type" value="Genomic_DNA"/>
</dbReference>
<feature type="domain" description="VWFA" evidence="4">
    <location>
        <begin position="74"/>
        <end position="257"/>
    </location>
</feature>
<comment type="subcellular location">
    <subcellularLocation>
        <location evidence="1">Secreted</location>
    </subcellularLocation>
</comment>
<keyword evidence="3" id="KW-0732">Signal</keyword>
<organism evidence="5 6">
    <name type="scientific">Kosmotoga olearia (strain ATCC BAA-1733 / DSM 21960 / TBF 19.5.1)</name>
    <dbReference type="NCBI Taxonomy" id="521045"/>
    <lineage>
        <taxon>Bacteria</taxon>
        <taxon>Thermotogati</taxon>
        <taxon>Thermotogota</taxon>
        <taxon>Thermotogae</taxon>
        <taxon>Kosmotogales</taxon>
        <taxon>Kosmotogaceae</taxon>
        <taxon>Kosmotoga</taxon>
    </lineage>
</organism>
<dbReference type="STRING" id="521045.Kole_0975"/>
<reference evidence="5 6" key="2">
    <citation type="journal article" date="2011" name="J. Bacteriol.">
        <title>Genome Sequence of Kosmotoga olearia Strain TBF 19.5.1, a Thermophilic Bacterium with a Wide Growth Temperature Range, Isolated from the Troll B Oil Platform in the North Sea.</title>
        <authorList>
            <person name="Swithers K.S."/>
            <person name="Dipippo J.L."/>
            <person name="Bruce D.C."/>
            <person name="Detter C."/>
            <person name="Tapia R."/>
            <person name="Han S."/>
            <person name="Goodwin L.A."/>
            <person name="Han J."/>
            <person name="Woyke T."/>
            <person name="Pitluck S."/>
            <person name="Pennacchio L."/>
            <person name="Nolan M."/>
            <person name="Mikhailova N."/>
            <person name="Land M.L."/>
            <person name="Nesbo C.L."/>
            <person name="Gogarten J.P."/>
            <person name="Noll K.M."/>
        </authorList>
    </citation>
    <scope>NUCLEOTIDE SEQUENCE [LARGE SCALE GENOMIC DNA]</scope>
    <source>
        <strain evidence="6">ATCC BAA-1733 / DSM 21960 / TBF 19.5.1</strain>
    </source>
</reference>
<evidence type="ECO:0000256" key="3">
    <source>
        <dbReference type="ARBA" id="ARBA00022729"/>
    </source>
</evidence>
<dbReference type="OrthoDB" id="39131at2"/>
<dbReference type="Pfam" id="PF00092">
    <property type="entry name" value="VWA"/>
    <property type="match status" value="1"/>
</dbReference>
<keyword evidence="2" id="KW-0964">Secreted</keyword>
<reference evidence="5 6" key="1">
    <citation type="submission" date="2009-06" db="EMBL/GenBank/DDBJ databases">
        <title>Complete sequence of Thermotogales bacterium TBF 19.5.1.</title>
        <authorList>
            <consortium name="US DOE Joint Genome Institute"/>
            <person name="Lucas S."/>
            <person name="Copeland A."/>
            <person name="Lapidus A."/>
            <person name="Glavina del Rio T."/>
            <person name="Tice H."/>
            <person name="Bruce D."/>
            <person name="Goodwin L."/>
            <person name="Pitluck S."/>
            <person name="Chertkov O."/>
            <person name="Brettin T."/>
            <person name="Detter J.C."/>
            <person name="Han C."/>
            <person name="Schmutz J."/>
            <person name="Larimer F."/>
            <person name="Land M."/>
            <person name="Hauser L."/>
            <person name="Kyrpides N."/>
            <person name="Ovchinnikova G."/>
            <person name="Noll K."/>
        </authorList>
    </citation>
    <scope>NUCLEOTIDE SEQUENCE [LARGE SCALE GENOMIC DNA]</scope>
    <source>
        <strain evidence="6">ATCC BAA-1733 / DSM 21960 / TBF 19.5.1</strain>
    </source>
</reference>
<dbReference type="InterPro" id="IPR056861">
    <property type="entry name" value="HMCN1-like_VWA"/>
</dbReference>
<dbReference type="AlphaFoldDB" id="C5CH18"/>
<dbReference type="PROSITE" id="PS50234">
    <property type="entry name" value="VWFA"/>
    <property type="match status" value="2"/>
</dbReference>
<dbReference type="SUPFAM" id="SSF53300">
    <property type="entry name" value="vWA-like"/>
    <property type="match status" value="2"/>
</dbReference>